<evidence type="ECO:0000313" key="16">
    <source>
        <dbReference type="EMBL" id="OFV67372.1"/>
    </source>
</evidence>
<dbReference type="InterPro" id="IPR004154">
    <property type="entry name" value="Anticodon-bd"/>
</dbReference>
<organism evidence="16 17">
    <name type="scientific">Candidatus Syntropharchaeum caldarium</name>
    <dbReference type="NCBI Taxonomy" id="1838285"/>
    <lineage>
        <taxon>Archaea</taxon>
        <taxon>Methanobacteriati</taxon>
        <taxon>Methanobacteriota</taxon>
        <taxon>Stenosarchaea group</taxon>
        <taxon>Methanomicrobia</taxon>
        <taxon>Methanosarcinales</taxon>
        <taxon>ANME-2 cluster</taxon>
        <taxon>Candidatus Syntropharchaeum</taxon>
    </lineage>
</organism>
<dbReference type="InterPro" id="IPR006195">
    <property type="entry name" value="aa-tRNA-synth_II"/>
</dbReference>
<feature type="binding site" evidence="14">
    <location>
        <position position="290"/>
    </location>
    <ligand>
        <name>Zn(2+)</name>
        <dbReference type="ChEBI" id="CHEBI:29105"/>
        <note>catalytic</note>
    </ligand>
</feature>
<dbReference type="SUPFAM" id="SSF55681">
    <property type="entry name" value="Class II aaRS and biotin synthetases"/>
    <property type="match status" value="1"/>
</dbReference>
<dbReference type="Gene3D" id="3.50.80.10">
    <property type="entry name" value="D-tyrosyl-tRNA(Tyr) deacylase"/>
    <property type="match status" value="1"/>
</dbReference>
<keyword evidence="3 14" id="KW-0820">tRNA-binding</keyword>
<comment type="similarity">
    <text evidence="13">Belongs to the class-II aminoacyl-tRNA synthetase family. Archaea-specific ThrRS editing domain subfamily.</text>
</comment>
<dbReference type="PATRIC" id="fig|1838285.3.peg.1311"/>
<evidence type="ECO:0000259" key="15">
    <source>
        <dbReference type="PROSITE" id="PS50862"/>
    </source>
</evidence>
<evidence type="ECO:0000313" key="17">
    <source>
        <dbReference type="Proteomes" id="UP000186940"/>
    </source>
</evidence>
<dbReference type="GO" id="GO:0005524">
    <property type="term" value="F:ATP binding"/>
    <property type="evidence" value="ECO:0007669"/>
    <property type="project" value="UniProtKB-UniRule"/>
</dbReference>
<comment type="subcellular location">
    <subcellularLocation>
        <location evidence="1 14">Cytoplasm</location>
    </subcellularLocation>
</comment>
<dbReference type="NCBIfam" id="TIGR00418">
    <property type="entry name" value="thrS"/>
    <property type="match status" value="1"/>
</dbReference>
<dbReference type="InterPro" id="IPR002314">
    <property type="entry name" value="aa-tRNA-synt_IIb"/>
</dbReference>
<dbReference type="Pfam" id="PF03129">
    <property type="entry name" value="HGTP_anticodon"/>
    <property type="match status" value="1"/>
</dbReference>
<dbReference type="InterPro" id="IPR047246">
    <property type="entry name" value="ThrRS_anticodon"/>
</dbReference>
<evidence type="ECO:0000256" key="10">
    <source>
        <dbReference type="ARBA" id="ARBA00022917"/>
    </source>
</evidence>
<keyword evidence="8 14" id="KW-0067">ATP-binding</keyword>
<dbReference type="GO" id="GO:0008270">
    <property type="term" value="F:zinc ion binding"/>
    <property type="evidence" value="ECO:0007669"/>
    <property type="project" value="InterPro"/>
</dbReference>
<dbReference type="GO" id="GO:0002161">
    <property type="term" value="F:aminoacyl-tRNA deacylase activity"/>
    <property type="evidence" value="ECO:0007669"/>
    <property type="project" value="UniProtKB-ARBA"/>
</dbReference>
<feature type="binding site" evidence="14">
    <location>
        <position position="342"/>
    </location>
    <ligand>
        <name>Zn(2+)</name>
        <dbReference type="ChEBI" id="CHEBI:29105"/>
        <note>catalytic</note>
    </ligand>
</feature>
<evidence type="ECO:0000256" key="14">
    <source>
        <dbReference type="HAMAP-Rule" id="MF_00184"/>
    </source>
</evidence>
<dbReference type="PANTHER" id="PTHR11451:SF44">
    <property type="entry name" value="THREONINE--TRNA LIGASE, CHLOROPLASTIC_MITOCHONDRIAL 2"/>
    <property type="match status" value="1"/>
</dbReference>
<dbReference type="PRINTS" id="PR01047">
    <property type="entry name" value="TRNASYNTHTHR"/>
</dbReference>
<evidence type="ECO:0000256" key="13">
    <source>
        <dbReference type="ARBA" id="ARBA00060816"/>
    </source>
</evidence>
<dbReference type="Proteomes" id="UP000186940">
    <property type="component" value="Unassembled WGS sequence"/>
</dbReference>
<keyword evidence="11 14" id="KW-0030">Aminoacyl-tRNA synthetase</keyword>
<evidence type="ECO:0000256" key="4">
    <source>
        <dbReference type="ARBA" id="ARBA00022598"/>
    </source>
</evidence>
<proteinExistence type="inferred from homology"/>
<dbReference type="CDD" id="cd00860">
    <property type="entry name" value="ThrRS_anticodon"/>
    <property type="match status" value="1"/>
</dbReference>
<name>A0A1F2P8P8_9EURY</name>
<dbReference type="InterPro" id="IPR036621">
    <property type="entry name" value="Anticodon-bd_dom_sf"/>
</dbReference>
<keyword evidence="17" id="KW-1185">Reference proteome</keyword>
<evidence type="ECO:0000256" key="6">
    <source>
        <dbReference type="ARBA" id="ARBA00022741"/>
    </source>
</evidence>
<dbReference type="AlphaFoldDB" id="A0A1F2P8P8"/>
<dbReference type="EC" id="6.1.1.3" evidence="14"/>
<dbReference type="InterPro" id="IPR015011">
    <property type="entry name" value="Threonyl-tRNA_syn_edit_dom_arc"/>
</dbReference>
<dbReference type="STRING" id="1838285.SCAL_001290"/>
<dbReference type="HAMAP" id="MF_00184">
    <property type="entry name" value="Thr_tRNA_synth"/>
    <property type="match status" value="1"/>
</dbReference>
<keyword evidence="4 14" id="KW-0436">Ligase</keyword>
<keyword evidence="7 14" id="KW-0862">Zinc</keyword>
<dbReference type="EMBL" id="LYOS01000004">
    <property type="protein sequence ID" value="OFV67372.1"/>
    <property type="molecule type" value="Genomic_DNA"/>
</dbReference>
<dbReference type="GO" id="GO:0005737">
    <property type="term" value="C:cytoplasm"/>
    <property type="evidence" value="ECO:0007669"/>
    <property type="project" value="UniProtKB-SubCell"/>
</dbReference>
<evidence type="ECO:0000256" key="9">
    <source>
        <dbReference type="ARBA" id="ARBA00022884"/>
    </source>
</evidence>
<keyword evidence="5 14" id="KW-0479">Metal-binding</keyword>
<dbReference type="FunFam" id="3.30.930.10:FF:000076">
    <property type="entry name" value="Threonine--tRNA ligase"/>
    <property type="match status" value="1"/>
</dbReference>
<comment type="catalytic activity">
    <reaction evidence="12 14">
        <text>tRNA(Thr) + L-threonine + ATP = L-threonyl-tRNA(Thr) + AMP + diphosphate + H(+)</text>
        <dbReference type="Rhea" id="RHEA:24624"/>
        <dbReference type="Rhea" id="RHEA-COMP:9670"/>
        <dbReference type="Rhea" id="RHEA-COMP:9704"/>
        <dbReference type="ChEBI" id="CHEBI:15378"/>
        <dbReference type="ChEBI" id="CHEBI:30616"/>
        <dbReference type="ChEBI" id="CHEBI:33019"/>
        <dbReference type="ChEBI" id="CHEBI:57926"/>
        <dbReference type="ChEBI" id="CHEBI:78442"/>
        <dbReference type="ChEBI" id="CHEBI:78534"/>
        <dbReference type="ChEBI" id="CHEBI:456215"/>
        <dbReference type="EC" id="6.1.1.3"/>
    </reaction>
</comment>
<dbReference type="GO" id="GO:0000049">
    <property type="term" value="F:tRNA binding"/>
    <property type="evidence" value="ECO:0007669"/>
    <property type="project" value="UniProtKB-KW"/>
</dbReference>
<evidence type="ECO:0000256" key="1">
    <source>
        <dbReference type="ARBA" id="ARBA00004496"/>
    </source>
</evidence>
<comment type="cofactor">
    <cofactor evidence="14">
        <name>Zn(2+)</name>
        <dbReference type="ChEBI" id="CHEBI:29105"/>
    </cofactor>
    <text evidence="14">Binds 1 zinc ion per subunit.</text>
</comment>
<keyword evidence="10 14" id="KW-0648">Protein biosynthesis</keyword>
<dbReference type="PANTHER" id="PTHR11451">
    <property type="entry name" value="THREONINE-TRNA LIGASE"/>
    <property type="match status" value="1"/>
</dbReference>
<reference evidence="16" key="1">
    <citation type="submission" date="2016-05" db="EMBL/GenBank/DDBJ databases">
        <title>Microbial consortia oxidize butane by reversing methanogenesis.</title>
        <authorList>
            <person name="Laso-Perez R."/>
            <person name="Richter M."/>
            <person name="Wegener G."/>
            <person name="Musat F."/>
        </authorList>
    </citation>
    <scope>NUCLEOTIDE SEQUENCE [LARGE SCALE GENOMIC DNA]</scope>
    <source>
        <strain evidence="16">BOX2</strain>
    </source>
</reference>
<evidence type="ECO:0000256" key="8">
    <source>
        <dbReference type="ARBA" id="ARBA00022840"/>
    </source>
</evidence>
<dbReference type="InterPro" id="IPR045864">
    <property type="entry name" value="aa-tRNA-synth_II/BPL/LPL"/>
</dbReference>
<evidence type="ECO:0000256" key="11">
    <source>
        <dbReference type="ARBA" id="ARBA00023146"/>
    </source>
</evidence>
<dbReference type="InterPro" id="IPR002320">
    <property type="entry name" value="Thr-tRNA-ligase_IIa"/>
</dbReference>
<dbReference type="InterPro" id="IPR023509">
    <property type="entry name" value="DTD-like_sf"/>
</dbReference>
<dbReference type="Gene3D" id="3.40.50.800">
    <property type="entry name" value="Anticodon-binding domain"/>
    <property type="match status" value="1"/>
</dbReference>
<keyword evidence="9 14" id="KW-0694">RNA-binding</keyword>
<evidence type="ECO:0000256" key="2">
    <source>
        <dbReference type="ARBA" id="ARBA00022490"/>
    </source>
</evidence>
<evidence type="ECO:0000256" key="7">
    <source>
        <dbReference type="ARBA" id="ARBA00022833"/>
    </source>
</evidence>
<feature type="domain" description="Aminoacyl-transfer RNA synthetases class-II family profile" evidence="15">
    <location>
        <begin position="192"/>
        <end position="495"/>
    </location>
</feature>
<comment type="subunit">
    <text evidence="14">Homodimer.</text>
</comment>
<sequence length="622" mass="71413">MFVHSDYLEYEVKRQTKVAEEIEDAQKSGRMDDVLAVFIAVENEDEGDIDAVVDDAVSEIKEVSEKVNTDRIVLYPYAHLSSSLSSPDAAVYALKRMEEILKDDFDLMRAPFGWYKAFSIRCKGHPLSELSRTIRPVEKLTGALEAEEKAVSRIMVLTPDGDIFEPEKFDFSGYDGLKAFFDYEISKNRVVDIPPPHVELMRRLELADYEEGSDPGNLRYYPNGRLIKGLLEELVLSRSVKSGAMEVETPIMYDSNHPTLKKYLERFPARQYRVIGDKKDKELFLRFAACFGQFLMNHDMSISYRNLPLKMIELTRYSFRREQRGELVGLRRLRSFTMPDMHTLCKDMDEAIREFEDQYRMCIDVLAEIGLESSDYEVGIRFTQGFYDENRDFINGLAAVLDKPVLVEIWDERFFYFVLKFEFNFIDCLGKASALSTVQIDVENAGRYGITYIDSENAKVEPTILHCSPSGAIERCIYALLERASMDTESGVKLPMLPFWLSPTQVRIIPVSDQQLDHAVEVASSLPFRVDIDDRDETVGKKVRSAGREWVPYVVVIGERECEEGVLTVTVRKESSLKKPKRVKMTVDELKKMLEVEQGEMPYKPLSLPVLLSRRPRFVGSL</sequence>
<dbReference type="PROSITE" id="PS50862">
    <property type="entry name" value="AA_TRNA_LIGASE_II"/>
    <property type="match status" value="1"/>
</dbReference>
<dbReference type="GO" id="GO:0004829">
    <property type="term" value="F:threonine-tRNA ligase activity"/>
    <property type="evidence" value="ECO:0007669"/>
    <property type="project" value="UniProtKB-UniRule"/>
</dbReference>
<accession>A0A1F2P8P8</accession>
<evidence type="ECO:0000256" key="12">
    <source>
        <dbReference type="ARBA" id="ARBA00049515"/>
    </source>
</evidence>
<gene>
    <name evidence="14" type="primary">thrS</name>
    <name evidence="16" type="ORF">SCAL_001290</name>
</gene>
<dbReference type="Pfam" id="PF00587">
    <property type="entry name" value="tRNA-synt_2b"/>
    <property type="match status" value="1"/>
</dbReference>
<evidence type="ECO:0000256" key="5">
    <source>
        <dbReference type="ARBA" id="ARBA00022723"/>
    </source>
</evidence>
<dbReference type="GO" id="GO:0006435">
    <property type="term" value="P:threonyl-tRNA aminoacylation"/>
    <property type="evidence" value="ECO:0007669"/>
    <property type="project" value="UniProtKB-UniRule"/>
</dbReference>
<dbReference type="Pfam" id="PF08915">
    <property type="entry name" value="tRNA-Thr_ED"/>
    <property type="match status" value="1"/>
</dbReference>
<comment type="caution">
    <text evidence="14">Lacks conserved residue(s) required for the propagation of feature annotation.</text>
</comment>
<evidence type="ECO:0000256" key="3">
    <source>
        <dbReference type="ARBA" id="ARBA00022555"/>
    </source>
</evidence>
<dbReference type="FunFam" id="3.50.80.10:FF:000004">
    <property type="entry name" value="Threonine--tRNA ligase"/>
    <property type="match status" value="1"/>
</dbReference>
<dbReference type="NCBIfam" id="NF003068">
    <property type="entry name" value="PRK03991.1"/>
    <property type="match status" value="1"/>
</dbReference>
<dbReference type="SUPFAM" id="SSF52954">
    <property type="entry name" value="Class II aaRS ABD-related"/>
    <property type="match status" value="1"/>
</dbReference>
<keyword evidence="2 14" id="KW-0963">Cytoplasm</keyword>
<comment type="caution">
    <text evidence="16">The sequence shown here is derived from an EMBL/GenBank/DDBJ whole genome shotgun (WGS) entry which is preliminary data.</text>
</comment>
<feature type="binding site" evidence="14">
    <location>
        <position position="466"/>
    </location>
    <ligand>
        <name>Zn(2+)</name>
        <dbReference type="ChEBI" id="CHEBI:29105"/>
        <note>catalytic</note>
    </ligand>
</feature>
<dbReference type="Gene3D" id="3.30.930.10">
    <property type="entry name" value="Bira Bifunctional Protein, Domain 2"/>
    <property type="match status" value="1"/>
</dbReference>
<keyword evidence="6 14" id="KW-0547">Nucleotide-binding</keyword>
<protein>
    <recommendedName>
        <fullName evidence="14">Threonine--tRNA ligase</fullName>
        <ecNumber evidence="14">6.1.1.3</ecNumber>
    </recommendedName>
    <alternativeName>
        <fullName evidence="14">Threonyl-tRNA synthetase</fullName>
        <shortName evidence="14">ThrRS</shortName>
    </alternativeName>
</protein>